<evidence type="ECO:0000313" key="2">
    <source>
        <dbReference type="EMBL" id="KAF2560838.1"/>
    </source>
</evidence>
<dbReference type="AlphaFoldDB" id="A0A8S9I0B6"/>
<reference evidence="2" key="1">
    <citation type="submission" date="2019-12" db="EMBL/GenBank/DDBJ databases">
        <title>Genome sequencing and annotation of Brassica cretica.</title>
        <authorList>
            <person name="Studholme D.J."/>
            <person name="Sarris P.F."/>
        </authorList>
    </citation>
    <scope>NUCLEOTIDE SEQUENCE</scope>
    <source>
        <strain evidence="2">PFS-102/07</strain>
        <tissue evidence="2">Leaf</tissue>
    </source>
</reference>
<sequence length="55" mass="5803">MQMDLALASPIKFLGGGSFFSSAAPAKLPERGGFYSSTVAGFWSLSSILGFGFFF</sequence>
<accession>A0A8S9I0B6</accession>
<proteinExistence type="predicted"/>
<keyword evidence="1" id="KW-1133">Transmembrane helix</keyword>
<comment type="caution">
    <text evidence="2">The sequence shown here is derived from an EMBL/GenBank/DDBJ whole genome shotgun (WGS) entry which is preliminary data.</text>
</comment>
<name>A0A8S9I0B6_BRACR</name>
<dbReference type="EMBL" id="QGKY02001250">
    <property type="protein sequence ID" value="KAF2560838.1"/>
    <property type="molecule type" value="Genomic_DNA"/>
</dbReference>
<feature type="transmembrane region" description="Helical" evidence="1">
    <location>
        <begin position="33"/>
        <end position="54"/>
    </location>
</feature>
<protein>
    <submittedName>
        <fullName evidence="2">Uncharacterized protein</fullName>
    </submittedName>
</protein>
<organism evidence="2">
    <name type="scientific">Brassica cretica</name>
    <name type="common">Mustard</name>
    <dbReference type="NCBI Taxonomy" id="69181"/>
    <lineage>
        <taxon>Eukaryota</taxon>
        <taxon>Viridiplantae</taxon>
        <taxon>Streptophyta</taxon>
        <taxon>Embryophyta</taxon>
        <taxon>Tracheophyta</taxon>
        <taxon>Spermatophyta</taxon>
        <taxon>Magnoliopsida</taxon>
        <taxon>eudicotyledons</taxon>
        <taxon>Gunneridae</taxon>
        <taxon>Pentapetalae</taxon>
        <taxon>rosids</taxon>
        <taxon>malvids</taxon>
        <taxon>Brassicales</taxon>
        <taxon>Brassicaceae</taxon>
        <taxon>Brassiceae</taxon>
        <taxon>Brassica</taxon>
    </lineage>
</organism>
<keyword evidence="1" id="KW-0812">Transmembrane</keyword>
<keyword evidence="1" id="KW-0472">Membrane</keyword>
<evidence type="ECO:0000256" key="1">
    <source>
        <dbReference type="SAM" id="Phobius"/>
    </source>
</evidence>
<gene>
    <name evidence="2" type="ORF">F2Q70_00016365</name>
</gene>